<feature type="compositionally biased region" description="Basic and acidic residues" evidence="1">
    <location>
        <begin position="1"/>
        <end position="28"/>
    </location>
</feature>
<accession>A0A0R2XEX3</accession>
<feature type="region of interest" description="Disordered" evidence="1">
    <location>
        <begin position="1"/>
        <end position="62"/>
    </location>
</feature>
<name>A0A0R2XEX3_9BACT</name>
<dbReference type="Proteomes" id="UP000051557">
    <property type="component" value="Unassembled WGS sequence"/>
</dbReference>
<proteinExistence type="predicted"/>
<organism evidence="2 3">
    <name type="scientific">Verrucomicrobia subdivision 6 bacterium BACL9 MAG-120820-bin42</name>
    <dbReference type="NCBI Taxonomy" id="1655634"/>
    <lineage>
        <taxon>Bacteria</taxon>
        <taxon>Pseudomonadati</taxon>
        <taxon>Verrucomicrobiota</taxon>
        <taxon>Verrucomicrobiia</taxon>
        <taxon>Verrucomicrobiales</taxon>
        <taxon>Verrucomicrobia subdivision 6</taxon>
    </lineage>
</organism>
<dbReference type="AlphaFoldDB" id="A0A0R2XEX3"/>
<feature type="compositionally biased region" description="Basic and acidic residues" evidence="1">
    <location>
        <begin position="41"/>
        <end position="56"/>
    </location>
</feature>
<dbReference type="EMBL" id="LIDM01000151">
    <property type="protein sequence ID" value="KRP32219.1"/>
    <property type="molecule type" value="Genomic_DNA"/>
</dbReference>
<evidence type="ECO:0000313" key="2">
    <source>
        <dbReference type="EMBL" id="KRP32219.1"/>
    </source>
</evidence>
<gene>
    <name evidence="2" type="ORF">ABS32_04525</name>
</gene>
<evidence type="ECO:0000256" key="1">
    <source>
        <dbReference type="SAM" id="MobiDB-lite"/>
    </source>
</evidence>
<evidence type="ECO:0000313" key="3">
    <source>
        <dbReference type="Proteomes" id="UP000051557"/>
    </source>
</evidence>
<sequence>MADDGAKGHDAQSNEHIESGVKLREVFFGKHSQGQGGRAGAIEDDKSCYRAEPAKGEKKKKE</sequence>
<protein>
    <submittedName>
        <fullName evidence="2">Uncharacterized protein</fullName>
    </submittedName>
</protein>
<reference evidence="2 3" key="1">
    <citation type="submission" date="2015-10" db="EMBL/GenBank/DDBJ databases">
        <title>Metagenome-Assembled Genomes uncover a global brackish microbiome.</title>
        <authorList>
            <person name="Hugerth L.W."/>
            <person name="Larsson J."/>
            <person name="Alneberg J."/>
            <person name="Lindh M.V."/>
            <person name="Legrand C."/>
            <person name="Pinhassi J."/>
            <person name="Andersson A.F."/>
        </authorList>
    </citation>
    <scope>NUCLEOTIDE SEQUENCE [LARGE SCALE GENOMIC DNA]</scope>
    <source>
        <strain evidence="2">BACL9 MAG-120820-bin42</strain>
    </source>
</reference>
<comment type="caution">
    <text evidence="2">The sequence shown here is derived from an EMBL/GenBank/DDBJ whole genome shotgun (WGS) entry which is preliminary data.</text>
</comment>